<dbReference type="InterPro" id="IPR001242">
    <property type="entry name" value="Condensation_dom"/>
</dbReference>
<feature type="non-terminal residue" evidence="3">
    <location>
        <position position="94"/>
    </location>
</feature>
<keyword evidence="4" id="KW-1185">Reference proteome</keyword>
<organism evidence="3 4">
    <name type="scientific">Streptosporangium algeriense</name>
    <dbReference type="NCBI Taxonomy" id="1682748"/>
    <lineage>
        <taxon>Bacteria</taxon>
        <taxon>Bacillati</taxon>
        <taxon>Actinomycetota</taxon>
        <taxon>Actinomycetes</taxon>
        <taxon>Streptosporangiales</taxon>
        <taxon>Streptosporangiaceae</taxon>
        <taxon>Streptosporangium</taxon>
    </lineage>
</organism>
<reference evidence="4" key="1">
    <citation type="journal article" date="2019" name="Int. J. Syst. Evol. Microbiol.">
        <title>The Global Catalogue of Microorganisms (GCM) 10K type strain sequencing project: providing services to taxonomists for standard genome sequencing and annotation.</title>
        <authorList>
            <consortium name="The Broad Institute Genomics Platform"/>
            <consortium name="The Broad Institute Genome Sequencing Center for Infectious Disease"/>
            <person name="Wu L."/>
            <person name="Ma J."/>
        </authorList>
    </citation>
    <scope>NUCLEOTIDE SEQUENCE [LARGE SCALE GENOMIC DNA]</scope>
    <source>
        <strain evidence="4">CCUG 62974</strain>
    </source>
</reference>
<dbReference type="EMBL" id="JBHTHX010002160">
    <property type="protein sequence ID" value="MFD0890010.1"/>
    <property type="molecule type" value="Genomic_DNA"/>
</dbReference>
<evidence type="ECO:0000256" key="1">
    <source>
        <dbReference type="SAM" id="MobiDB-lite"/>
    </source>
</evidence>
<dbReference type="Proteomes" id="UP001597024">
    <property type="component" value="Unassembled WGS sequence"/>
</dbReference>
<evidence type="ECO:0000313" key="3">
    <source>
        <dbReference type="EMBL" id="MFD0890010.1"/>
    </source>
</evidence>
<protein>
    <submittedName>
        <fullName evidence="3">Condensation domain-containing protein</fullName>
    </submittedName>
</protein>
<proteinExistence type="predicted"/>
<gene>
    <name evidence="3" type="ORF">ACFQ08_36170</name>
</gene>
<sequence>MSVERKGTAETGHGAERLALSPAQHRLWFLQQFDPESTQYNVCLGYELRGELDVEALRYALTGVVARHDALRTSFPAERGRPGARIEPPGEVPL</sequence>
<dbReference type="Pfam" id="PF00668">
    <property type="entry name" value="Condensation"/>
    <property type="match status" value="1"/>
</dbReference>
<dbReference type="Gene3D" id="3.30.559.10">
    <property type="entry name" value="Chloramphenicol acetyltransferase-like domain"/>
    <property type="match status" value="1"/>
</dbReference>
<name>A0ABW3E1Q0_9ACTN</name>
<accession>A0ABW3E1Q0</accession>
<evidence type="ECO:0000313" key="4">
    <source>
        <dbReference type="Proteomes" id="UP001597024"/>
    </source>
</evidence>
<dbReference type="SUPFAM" id="SSF52777">
    <property type="entry name" value="CoA-dependent acyltransferases"/>
    <property type="match status" value="1"/>
</dbReference>
<evidence type="ECO:0000259" key="2">
    <source>
        <dbReference type="Pfam" id="PF00668"/>
    </source>
</evidence>
<comment type="caution">
    <text evidence="3">The sequence shown here is derived from an EMBL/GenBank/DDBJ whole genome shotgun (WGS) entry which is preliminary data.</text>
</comment>
<feature type="region of interest" description="Disordered" evidence="1">
    <location>
        <begin position="72"/>
        <end position="94"/>
    </location>
</feature>
<dbReference type="InterPro" id="IPR023213">
    <property type="entry name" value="CAT-like_dom_sf"/>
</dbReference>
<feature type="domain" description="Condensation" evidence="2">
    <location>
        <begin position="17"/>
        <end position="86"/>
    </location>
</feature>